<keyword evidence="3" id="KW-0342">GTP-binding</keyword>
<dbReference type="OrthoDB" id="431287at2759"/>
<dbReference type="EnsemblMetazoa" id="BGLB037454-RA">
    <property type="protein sequence ID" value="BGLB037454-PA"/>
    <property type="gene ID" value="BGLB037454"/>
</dbReference>
<evidence type="ECO:0000259" key="4">
    <source>
        <dbReference type="PROSITE" id="PS51720"/>
    </source>
</evidence>
<dbReference type="VEuPathDB" id="VectorBase:BGLAX_047657"/>
<dbReference type="Proteomes" id="UP000076420">
    <property type="component" value="Unassembled WGS sequence"/>
</dbReference>
<dbReference type="STRING" id="6526.A0A2C9M1K6"/>
<dbReference type="AlphaFoldDB" id="A0A2C9M1K6"/>
<proteinExistence type="inferred from homology"/>
<dbReference type="PANTHER" id="PTHR10903:SF184">
    <property type="entry name" value="GTP-BINDING PROTEIN A"/>
    <property type="match status" value="1"/>
</dbReference>
<dbReference type="KEGG" id="bgt:106075774"/>
<gene>
    <name evidence="5" type="primary">106075774</name>
</gene>
<dbReference type="GO" id="GO:0005525">
    <property type="term" value="F:GTP binding"/>
    <property type="evidence" value="ECO:0007669"/>
    <property type="project" value="UniProtKB-KW"/>
</dbReference>
<evidence type="ECO:0000313" key="6">
    <source>
        <dbReference type="Proteomes" id="UP000076420"/>
    </source>
</evidence>
<dbReference type="PANTHER" id="PTHR10903">
    <property type="entry name" value="GTPASE, IMAP FAMILY MEMBER-RELATED"/>
    <property type="match status" value="1"/>
</dbReference>
<evidence type="ECO:0000256" key="1">
    <source>
        <dbReference type="ARBA" id="ARBA00008535"/>
    </source>
</evidence>
<accession>A0A2C9M1K6</accession>
<feature type="domain" description="AIG1-type G" evidence="4">
    <location>
        <begin position="9"/>
        <end position="105"/>
    </location>
</feature>
<dbReference type="PROSITE" id="PS51720">
    <property type="entry name" value="G_AIG1"/>
    <property type="match status" value="1"/>
</dbReference>
<organism evidence="5 6">
    <name type="scientific">Biomphalaria glabrata</name>
    <name type="common">Bloodfluke planorb</name>
    <name type="synonym">Freshwater snail</name>
    <dbReference type="NCBI Taxonomy" id="6526"/>
    <lineage>
        <taxon>Eukaryota</taxon>
        <taxon>Metazoa</taxon>
        <taxon>Spiralia</taxon>
        <taxon>Lophotrochozoa</taxon>
        <taxon>Mollusca</taxon>
        <taxon>Gastropoda</taxon>
        <taxon>Heterobranchia</taxon>
        <taxon>Euthyneura</taxon>
        <taxon>Panpulmonata</taxon>
        <taxon>Hygrophila</taxon>
        <taxon>Lymnaeoidea</taxon>
        <taxon>Planorbidae</taxon>
        <taxon>Biomphalaria</taxon>
    </lineage>
</organism>
<dbReference type="Gene3D" id="3.40.50.300">
    <property type="entry name" value="P-loop containing nucleotide triphosphate hydrolases"/>
    <property type="match status" value="1"/>
</dbReference>
<keyword evidence="2" id="KW-0547">Nucleotide-binding</keyword>
<reference evidence="5" key="1">
    <citation type="submission" date="2020-05" db="UniProtKB">
        <authorList>
            <consortium name="EnsemblMetazoa"/>
        </authorList>
    </citation>
    <scope>IDENTIFICATION</scope>
    <source>
        <strain evidence="5">BB02</strain>
    </source>
</reference>
<name>A0A2C9M1K6_BIOGL</name>
<evidence type="ECO:0000256" key="3">
    <source>
        <dbReference type="ARBA" id="ARBA00023134"/>
    </source>
</evidence>
<dbReference type="InterPro" id="IPR045058">
    <property type="entry name" value="GIMA/IAN/Toc"/>
</dbReference>
<sequence length="105" mass="11566">MAQKPSLRPSTYNIVLVGKTGNGKSATGNTILRRKSFREDSNSTSCTGSCELASVMFGDSVLNVIDTPGLIDTNRKRKEVLDELPNIMSLCPEGFHAFIFVLRWD</sequence>
<evidence type="ECO:0000256" key="2">
    <source>
        <dbReference type="ARBA" id="ARBA00022741"/>
    </source>
</evidence>
<evidence type="ECO:0000313" key="5">
    <source>
        <dbReference type="EnsemblMetazoa" id="BGLB037454-PA"/>
    </source>
</evidence>
<comment type="similarity">
    <text evidence="1">Belongs to the TRAFAC class TrmE-Era-EngA-EngB-Septin-like GTPase superfamily. AIG1/Toc34/Toc159-like paraseptin GTPase family. IAN subfamily.</text>
</comment>
<dbReference type="SUPFAM" id="SSF52540">
    <property type="entry name" value="P-loop containing nucleoside triphosphate hydrolases"/>
    <property type="match status" value="1"/>
</dbReference>
<protein>
    <recommendedName>
        <fullName evidence="4">AIG1-type G domain-containing protein</fullName>
    </recommendedName>
</protein>
<dbReference type="InterPro" id="IPR027417">
    <property type="entry name" value="P-loop_NTPase"/>
</dbReference>
<dbReference type="Pfam" id="PF04548">
    <property type="entry name" value="AIG1"/>
    <property type="match status" value="1"/>
</dbReference>
<dbReference type="InterPro" id="IPR006703">
    <property type="entry name" value="G_AIG1"/>
</dbReference>
<dbReference type="VEuPathDB" id="VectorBase:BGLB037454"/>